<dbReference type="InterPro" id="IPR009057">
    <property type="entry name" value="Homeodomain-like_sf"/>
</dbReference>
<dbReference type="SUPFAM" id="SSF48498">
    <property type="entry name" value="Tetracyclin repressor-like, C-terminal domain"/>
    <property type="match status" value="1"/>
</dbReference>
<dbReference type="Pfam" id="PF17932">
    <property type="entry name" value="TetR_C_24"/>
    <property type="match status" value="1"/>
</dbReference>
<dbReference type="Proteomes" id="UP000584931">
    <property type="component" value="Unassembled WGS sequence"/>
</dbReference>
<dbReference type="AlphaFoldDB" id="A0A7Y9XGX7"/>
<name>A0A7Y9XGX7_9ACTN</name>
<reference evidence="2 3" key="1">
    <citation type="submission" date="2020-07" db="EMBL/GenBank/DDBJ databases">
        <title>Sequencing the genomes of 1000 actinobacteria strains.</title>
        <authorList>
            <person name="Klenk H.-P."/>
        </authorList>
    </citation>
    <scope>NUCLEOTIDE SEQUENCE [LARGE SCALE GENOMIC DNA]</scope>
    <source>
        <strain evidence="2 3">DSM 45278</strain>
    </source>
</reference>
<evidence type="ECO:0000313" key="3">
    <source>
        <dbReference type="Proteomes" id="UP000584931"/>
    </source>
</evidence>
<dbReference type="InterPro" id="IPR036271">
    <property type="entry name" value="Tet_transcr_reg_TetR-rel_C_sf"/>
</dbReference>
<dbReference type="EMBL" id="JACCHL010000001">
    <property type="protein sequence ID" value="NYH54245.1"/>
    <property type="molecule type" value="Genomic_DNA"/>
</dbReference>
<dbReference type="Gene3D" id="1.10.357.10">
    <property type="entry name" value="Tetracycline Repressor, domain 2"/>
    <property type="match status" value="1"/>
</dbReference>
<dbReference type="InterPro" id="IPR041490">
    <property type="entry name" value="KstR2_TetR_C"/>
</dbReference>
<gene>
    <name evidence="2" type="ORF">HNR06_003834</name>
</gene>
<organism evidence="2 3">
    <name type="scientific">Nocardiopsis sinuspersici</name>
    <dbReference type="NCBI Taxonomy" id="501010"/>
    <lineage>
        <taxon>Bacteria</taxon>
        <taxon>Bacillati</taxon>
        <taxon>Actinomycetota</taxon>
        <taxon>Actinomycetes</taxon>
        <taxon>Streptosporangiales</taxon>
        <taxon>Nocardiopsidaceae</taxon>
        <taxon>Nocardiopsis</taxon>
    </lineage>
</organism>
<evidence type="ECO:0000313" key="2">
    <source>
        <dbReference type="EMBL" id="NYH54245.1"/>
    </source>
</evidence>
<dbReference type="SUPFAM" id="SSF46689">
    <property type="entry name" value="Homeodomain-like"/>
    <property type="match status" value="1"/>
</dbReference>
<sequence length="206" mass="22483">MTAGTSPHALRTTASVLDCAARLFAEHGSRSLATSALIRRVSAETGTDAASLRRAFPTWFDLAYAVVLRSTRERVDGQLAADQPGLPAAERMSSLVRRHVEIGWKHRAATSLAHEILPVLRAVHPDRHREVGSLTRTYREHVRGIIVDGLVAGAFGVDEPGRAADEVLATFDSLLHWYEPEAGLSLDDLGAVYVDLVLHHHLGHPR</sequence>
<proteinExistence type="predicted"/>
<dbReference type="RefSeq" id="WP_179810830.1">
    <property type="nucleotide sequence ID" value="NZ_JACCHL010000001.1"/>
</dbReference>
<comment type="caution">
    <text evidence="2">The sequence shown here is derived from an EMBL/GenBank/DDBJ whole genome shotgun (WGS) entry which is preliminary data.</text>
</comment>
<protein>
    <submittedName>
        <fullName evidence="2">AcrR family transcriptional regulator</fullName>
    </submittedName>
</protein>
<accession>A0A7Y9XGX7</accession>
<evidence type="ECO:0000259" key="1">
    <source>
        <dbReference type="Pfam" id="PF17932"/>
    </source>
</evidence>
<feature type="domain" description="HTH-type transcriptional repressor KstR2 C-terminal" evidence="1">
    <location>
        <begin position="86"/>
        <end position="199"/>
    </location>
</feature>